<evidence type="ECO:0000256" key="1">
    <source>
        <dbReference type="ARBA" id="ARBA00004123"/>
    </source>
</evidence>
<dbReference type="SMART" id="SM00355">
    <property type="entry name" value="ZnF_C2H2"/>
    <property type="match status" value="12"/>
</dbReference>
<comment type="subcellular location">
    <subcellularLocation>
        <location evidence="1">Nucleus</location>
    </subcellularLocation>
</comment>
<feature type="domain" description="C2H2-type" evidence="12">
    <location>
        <begin position="479"/>
        <end position="506"/>
    </location>
</feature>
<feature type="binding site" evidence="10">
    <location>
        <position position="184"/>
    </location>
    <ligand>
        <name>Zn(2+)</name>
        <dbReference type="ChEBI" id="CHEBI:29105"/>
    </ligand>
</feature>
<dbReference type="Pfam" id="PF07776">
    <property type="entry name" value="zf-AD"/>
    <property type="match status" value="1"/>
</dbReference>
<feature type="binding site" evidence="10">
    <location>
        <position position="187"/>
    </location>
    <ligand>
        <name>Zn(2+)</name>
        <dbReference type="ChEBI" id="CHEBI:29105"/>
    </ligand>
</feature>
<evidence type="ECO:0000256" key="7">
    <source>
        <dbReference type="ARBA" id="ARBA00023242"/>
    </source>
</evidence>
<dbReference type="PROSITE" id="PS50950">
    <property type="entry name" value="ZF_THAP"/>
    <property type="match status" value="1"/>
</dbReference>
<dbReference type="InterPro" id="IPR038441">
    <property type="entry name" value="THAP_Znf_sf"/>
</dbReference>
<keyword evidence="6 9" id="KW-0238">DNA-binding</keyword>
<dbReference type="PANTHER" id="PTHR24376">
    <property type="entry name" value="ZINC FINGER PROTEIN"/>
    <property type="match status" value="1"/>
</dbReference>
<reference evidence="16" key="2">
    <citation type="submission" date="2020-05" db="UniProtKB">
        <authorList>
            <consortium name="EnsemblMetazoa"/>
        </authorList>
    </citation>
    <scope>IDENTIFICATION</scope>
    <source>
        <strain evidence="16">JHB</strain>
    </source>
</reference>
<feature type="domain" description="C2H2-type" evidence="12">
    <location>
        <begin position="535"/>
        <end position="562"/>
    </location>
</feature>
<evidence type="ECO:0000256" key="10">
    <source>
        <dbReference type="PROSITE-ProRule" id="PRU01263"/>
    </source>
</evidence>
<organism>
    <name type="scientific">Culex quinquefasciatus</name>
    <name type="common">Southern house mosquito</name>
    <name type="synonym">Culex pungens</name>
    <dbReference type="NCBI Taxonomy" id="7176"/>
    <lineage>
        <taxon>Eukaryota</taxon>
        <taxon>Metazoa</taxon>
        <taxon>Ecdysozoa</taxon>
        <taxon>Arthropoda</taxon>
        <taxon>Hexapoda</taxon>
        <taxon>Insecta</taxon>
        <taxon>Pterygota</taxon>
        <taxon>Neoptera</taxon>
        <taxon>Endopterygota</taxon>
        <taxon>Diptera</taxon>
        <taxon>Nematocera</taxon>
        <taxon>Culicoidea</taxon>
        <taxon>Culicidae</taxon>
        <taxon>Culicinae</taxon>
        <taxon>Culicini</taxon>
        <taxon>Culex</taxon>
        <taxon>Culex</taxon>
    </lineage>
</organism>
<dbReference type="SUPFAM" id="SSF57716">
    <property type="entry name" value="Glucocorticoid receptor-like (DNA-binding domain)"/>
    <property type="match status" value="2"/>
</dbReference>
<feature type="binding site" evidence="10">
    <location>
        <position position="142"/>
    </location>
    <ligand>
        <name>Zn(2+)</name>
        <dbReference type="ChEBI" id="CHEBI:29105"/>
    </ligand>
</feature>
<dbReference type="FunFam" id="3.30.160.60:FF:000176">
    <property type="entry name" value="zinc finger protein 70"/>
    <property type="match status" value="1"/>
</dbReference>
<feature type="binding site" evidence="10">
    <location>
        <position position="139"/>
    </location>
    <ligand>
        <name>Zn(2+)</name>
        <dbReference type="ChEBI" id="CHEBI:29105"/>
    </ligand>
</feature>
<evidence type="ECO:0000256" key="11">
    <source>
        <dbReference type="SAM" id="MobiDB-lite"/>
    </source>
</evidence>
<dbReference type="Gene3D" id="3.30.160.60">
    <property type="entry name" value="Classic Zinc Finger"/>
    <property type="match status" value="9"/>
</dbReference>
<evidence type="ECO:0000313" key="15">
    <source>
        <dbReference type="EMBL" id="EDS45222.1"/>
    </source>
</evidence>
<dbReference type="Pfam" id="PF00096">
    <property type="entry name" value="zf-C2H2"/>
    <property type="match status" value="5"/>
</dbReference>
<dbReference type="Pfam" id="PF05485">
    <property type="entry name" value="THAP"/>
    <property type="match status" value="1"/>
</dbReference>
<evidence type="ECO:0000256" key="2">
    <source>
        <dbReference type="ARBA" id="ARBA00022723"/>
    </source>
</evidence>
<proteinExistence type="predicted"/>
<feature type="domain" description="C2H2-type" evidence="12">
    <location>
        <begin position="507"/>
        <end position="534"/>
    </location>
</feature>
<dbReference type="VEuPathDB" id="VectorBase:CQUJHB001726"/>
<evidence type="ECO:0000256" key="9">
    <source>
        <dbReference type="PROSITE-ProRule" id="PRU00309"/>
    </source>
</evidence>
<sequence length="830" mass="96059">MPAPRCCIVICRNAKAGADRRTTGYHPFPADESLRAKWIEFVGVANPERFRWRNKYVCSAHFLHSELTGAGGLAEGAVPMVFGEEDEDDGDGEEVEYLERDDVMVSDKPPGEMVEAKLTPAGPIVSSVVEEVELRALFCRICLKKQPDLLPLGSKLHNAPLSDVIFTIAGIRLGVDGSLPTKICARCIEKADMAFNVRMEFIHYERILKNLVKNKQLENHYQSYDQQRHEARGFNEDYLNSLLANVKQEVLEPKLEFTFEDTDLATNADEDTAYFEEHLYEDADECHEVMPEADGTESTYGNPEDEDSTEPTEKEPPKEAKPQKFVFSWKELYRPKSTPKPKKKRKIIGFIAKPDLVPNTCYYCSTVHADPETLEAHLEQHVGELPYTCLQCHSEQFPAVFKTLVSLNKHLMSHQFPYRCDYCWQRQATEIAYETHMQNIHEADSGDGFTCDYCGMFFGAKTKFRNHMAKHKAVEEGRYKCEFCDRVFGNSSLLKRHRRIHTGEMPFECNKCGKKFNHEANFRNHKRSHIGEKAYVCDECGRNFINSTALRYHMAEHYPDDPQYRVQQSIQRTRYNDAASSVSKMNDVGVREYRCDVEGCAFVSTLYRAYFYHRNVHLRRYECPNCGKRFPMKATLKKHQQQVHQGMVPEKNLPCPYCEKMFSEKQKLQMHVDVHENNRRHRCRFCEKTFIQKVNCTAHERIHTGERPYTCRFCPAGFITSSGRKKHEKTHPELTGETAEDQKPQMVEIIQQQQPATQQQQEFVEVRGTGGGEEIVDMDVLGEEEEEEENETYDEDVHEENEDYEIEVAEELEPTKEEMVEFTLEENSRE</sequence>
<keyword evidence="4 8" id="KW-0863">Zinc-finger</keyword>
<feature type="region of interest" description="Disordered" evidence="11">
    <location>
        <begin position="292"/>
        <end position="321"/>
    </location>
</feature>
<dbReference type="InterPro" id="IPR012934">
    <property type="entry name" value="Znf_AD"/>
</dbReference>
<dbReference type="InterPro" id="IPR013087">
    <property type="entry name" value="Znf_C2H2_type"/>
</dbReference>
<evidence type="ECO:0000256" key="5">
    <source>
        <dbReference type="ARBA" id="ARBA00022833"/>
    </source>
</evidence>
<dbReference type="eggNOG" id="KOG1721">
    <property type="taxonomic scope" value="Eukaryota"/>
</dbReference>
<dbReference type="PROSITE" id="PS00028">
    <property type="entry name" value="ZINC_FINGER_C2H2_1"/>
    <property type="match status" value="7"/>
</dbReference>
<dbReference type="InterPro" id="IPR006612">
    <property type="entry name" value="THAP_Znf"/>
</dbReference>
<evidence type="ECO:0000313" key="16">
    <source>
        <dbReference type="EnsemblMetazoa" id="CPIJ005503-PA"/>
    </source>
</evidence>
<dbReference type="PROSITE" id="PS51915">
    <property type="entry name" value="ZAD"/>
    <property type="match status" value="1"/>
</dbReference>
<keyword evidence="17" id="KW-1185">Reference proteome</keyword>
<dbReference type="GO" id="GO:0008270">
    <property type="term" value="F:zinc ion binding"/>
    <property type="evidence" value="ECO:0007669"/>
    <property type="project" value="UniProtKB-UniRule"/>
</dbReference>
<dbReference type="SUPFAM" id="SSF57667">
    <property type="entry name" value="beta-beta-alpha zinc fingers"/>
    <property type="match status" value="5"/>
</dbReference>
<gene>
    <name evidence="16" type="primary">6037017</name>
    <name evidence="15" type="ORF">CpipJ_CPIJ005503</name>
</gene>
<dbReference type="PROSITE" id="PS50157">
    <property type="entry name" value="ZINC_FINGER_C2H2_2"/>
    <property type="match status" value="9"/>
</dbReference>
<accession>B0WE46</accession>
<dbReference type="Proteomes" id="UP000002320">
    <property type="component" value="Unassembled WGS sequence"/>
</dbReference>
<dbReference type="InterPro" id="IPR036236">
    <property type="entry name" value="Znf_C2H2_sf"/>
</dbReference>
<dbReference type="FunFam" id="3.30.160.60:FF:000744">
    <property type="entry name" value="zinc finger E-box-binding homeobox 1"/>
    <property type="match status" value="1"/>
</dbReference>
<feature type="domain" description="C2H2-type" evidence="12">
    <location>
        <begin position="709"/>
        <end position="731"/>
    </location>
</feature>
<dbReference type="GO" id="GO:0001228">
    <property type="term" value="F:DNA-binding transcription activator activity, RNA polymerase II-specific"/>
    <property type="evidence" value="ECO:0007669"/>
    <property type="project" value="TreeGrafter"/>
</dbReference>
<reference evidence="15" key="1">
    <citation type="submission" date="2007-03" db="EMBL/GenBank/DDBJ databases">
        <title>Annotation of Culex pipiens quinquefasciatus.</title>
        <authorList>
            <consortium name="The Broad Institute Genome Sequencing Platform"/>
            <person name="Atkinson P.W."/>
            <person name="Hemingway J."/>
            <person name="Christensen B.M."/>
            <person name="Higgs S."/>
            <person name="Kodira C."/>
            <person name="Hannick L."/>
            <person name="Megy K."/>
            <person name="O'Leary S."/>
            <person name="Pearson M."/>
            <person name="Haas B.J."/>
            <person name="Mauceli E."/>
            <person name="Wortman J.R."/>
            <person name="Lee N.H."/>
            <person name="Guigo R."/>
            <person name="Stanke M."/>
            <person name="Alvarado L."/>
            <person name="Amedeo P."/>
            <person name="Antoine C.H."/>
            <person name="Arensburger P."/>
            <person name="Bidwell S.L."/>
            <person name="Crawford M."/>
            <person name="Camaro F."/>
            <person name="Devon K."/>
            <person name="Engels R."/>
            <person name="Hammond M."/>
            <person name="Howarth C."/>
            <person name="Koehrsen M."/>
            <person name="Lawson D."/>
            <person name="Montgomery P."/>
            <person name="Nene V."/>
            <person name="Nusbaum C."/>
            <person name="Puiu D."/>
            <person name="Romero-Severson J."/>
            <person name="Severson D.W."/>
            <person name="Shumway M."/>
            <person name="Sisk P."/>
            <person name="Stolte C."/>
            <person name="Zeng Q."/>
            <person name="Eisenstadt E."/>
            <person name="Fraser-Liggett C."/>
            <person name="Strausberg R."/>
            <person name="Galagan J."/>
            <person name="Birren B."/>
            <person name="Collins F.H."/>
        </authorList>
    </citation>
    <scope>NUCLEOTIDE SEQUENCE [LARGE SCALE GENOMIC DNA]</scope>
    <source>
        <strain evidence="15">JHB</strain>
    </source>
</reference>
<dbReference type="GO" id="GO:0000978">
    <property type="term" value="F:RNA polymerase II cis-regulatory region sequence-specific DNA binding"/>
    <property type="evidence" value="ECO:0007669"/>
    <property type="project" value="TreeGrafter"/>
</dbReference>
<keyword evidence="7" id="KW-0539">Nucleus</keyword>
<dbReference type="SMART" id="SM00868">
    <property type="entry name" value="zf-AD"/>
    <property type="match status" value="1"/>
</dbReference>
<evidence type="ECO:0000256" key="6">
    <source>
        <dbReference type="ARBA" id="ARBA00023125"/>
    </source>
</evidence>
<evidence type="ECO:0000313" key="17">
    <source>
        <dbReference type="Proteomes" id="UP000002320"/>
    </source>
</evidence>
<dbReference type="AlphaFoldDB" id="B0WE46"/>
<feature type="domain" description="C2H2-type" evidence="12">
    <location>
        <begin position="653"/>
        <end position="680"/>
    </location>
</feature>
<feature type="domain" description="C2H2-type" evidence="12">
    <location>
        <begin position="621"/>
        <end position="649"/>
    </location>
</feature>
<name>B0WE46_CULQU</name>
<dbReference type="HOGENOM" id="CLU_017789_0_0_1"/>
<dbReference type="VEuPathDB" id="VectorBase:CPIJ005503"/>
<dbReference type="GO" id="GO:0005634">
    <property type="term" value="C:nucleus"/>
    <property type="evidence" value="ECO:0007669"/>
    <property type="project" value="UniProtKB-SubCell"/>
</dbReference>
<dbReference type="EMBL" id="DS231904">
    <property type="protein sequence ID" value="EDS45222.1"/>
    <property type="molecule type" value="Genomic_DNA"/>
</dbReference>
<dbReference type="FunFam" id="3.30.160.60:FF:000446">
    <property type="entry name" value="Zinc finger protein"/>
    <property type="match status" value="1"/>
</dbReference>
<keyword evidence="5 10" id="KW-0862">Zinc</keyword>
<dbReference type="SMART" id="SM00692">
    <property type="entry name" value="DM3"/>
    <property type="match status" value="1"/>
</dbReference>
<feature type="region of interest" description="Disordered" evidence="11">
    <location>
        <begin position="779"/>
        <end position="801"/>
    </location>
</feature>
<dbReference type="OrthoDB" id="7759100at2759"/>
<evidence type="ECO:0000256" key="3">
    <source>
        <dbReference type="ARBA" id="ARBA00022737"/>
    </source>
</evidence>
<feature type="domain" description="C2H2-type" evidence="12">
    <location>
        <begin position="359"/>
        <end position="386"/>
    </location>
</feature>
<evidence type="ECO:0000256" key="8">
    <source>
        <dbReference type="PROSITE-ProRule" id="PRU00042"/>
    </source>
</evidence>
<dbReference type="EnsemblMetazoa" id="CPIJ005503-RA">
    <property type="protein sequence ID" value="CPIJ005503-PA"/>
    <property type="gene ID" value="CPIJ005503"/>
</dbReference>
<feature type="domain" description="C2H2-type" evidence="12">
    <location>
        <begin position="681"/>
        <end position="708"/>
    </location>
</feature>
<feature type="domain" description="ZAD" evidence="14">
    <location>
        <begin position="137"/>
        <end position="211"/>
    </location>
</feature>
<dbReference type="SMART" id="SM00980">
    <property type="entry name" value="THAP"/>
    <property type="match status" value="1"/>
</dbReference>
<evidence type="ECO:0000259" key="13">
    <source>
        <dbReference type="PROSITE" id="PS50950"/>
    </source>
</evidence>
<keyword evidence="3" id="KW-0677">Repeat</keyword>
<dbReference type="InParanoid" id="B0WE46"/>
<dbReference type="PANTHER" id="PTHR24376:SF84">
    <property type="entry name" value="ZINC FINGER PROTEIN 521"/>
    <property type="match status" value="1"/>
</dbReference>
<dbReference type="Gene3D" id="6.20.210.20">
    <property type="entry name" value="THAP domain"/>
    <property type="match status" value="1"/>
</dbReference>
<keyword evidence="2 10" id="KW-0479">Metal-binding</keyword>
<evidence type="ECO:0000256" key="4">
    <source>
        <dbReference type="ARBA" id="ARBA00022771"/>
    </source>
</evidence>
<dbReference type="OMA" id="ADECHEV"/>
<dbReference type="KEGG" id="cqu:CpipJ_CPIJ005503"/>
<feature type="domain" description="THAP-type" evidence="13">
    <location>
        <begin position="1"/>
        <end position="82"/>
    </location>
</feature>
<evidence type="ECO:0000259" key="12">
    <source>
        <dbReference type="PROSITE" id="PS50157"/>
    </source>
</evidence>
<evidence type="ECO:0000259" key="14">
    <source>
        <dbReference type="PROSITE" id="PS51915"/>
    </source>
</evidence>
<protein>
    <submittedName>
        <fullName evidence="15 16">Zinc finger protein 36</fullName>
    </submittedName>
</protein>
<feature type="compositionally biased region" description="Basic and acidic residues" evidence="11">
    <location>
        <begin position="311"/>
        <end position="321"/>
    </location>
</feature>
<feature type="region of interest" description="Disordered" evidence="11">
    <location>
        <begin position="722"/>
        <end position="741"/>
    </location>
</feature>
<feature type="domain" description="C2H2-type" evidence="12">
    <location>
        <begin position="449"/>
        <end position="476"/>
    </location>
</feature>